<dbReference type="Gene3D" id="1.25.40.10">
    <property type="entry name" value="Tetratricopeptide repeat domain"/>
    <property type="match status" value="1"/>
</dbReference>
<organism evidence="2 3">
    <name type="scientific">Burkholderia pseudomultivorans</name>
    <dbReference type="NCBI Taxonomy" id="1207504"/>
    <lineage>
        <taxon>Bacteria</taxon>
        <taxon>Pseudomonadati</taxon>
        <taxon>Pseudomonadota</taxon>
        <taxon>Betaproteobacteria</taxon>
        <taxon>Burkholderiales</taxon>
        <taxon>Burkholderiaceae</taxon>
        <taxon>Burkholderia</taxon>
        <taxon>Burkholderia cepacia complex</taxon>
    </lineage>
</organism>
<dbReference type="InterPro" id="IPR025115">
    <property type="entry name" value="DUF4034"/>
</dbReference>
<comment type="caution">
    <text evidence="2">The sequence shown here is derived from an EMBL/GenBank/DDBJ whole genome shotgun (WGS) entry which is preliminary data.</text>
</comment>
<dbReference type="Pfam" id="PF13226">
    <property type="entry name" value="DUF4034"/>
    <property type="match status" value="1"/>
</dbReference>
<dbReference type="InterPro" id="IPR011990">
    <property type="entry name" value="TPR-like_helical_dom_sf"/>
</dbReference>
<name>A0A132EWD8_9BURK</name>
<proteinExistence type="predicted"/>
<dbReference type="AlphaFoldDB" id="A0A132EWD8"/>
<feature type="domain" description="DUF4034" evidence="1">
    <location>
        <begin position="23"/>
        <end position="297"/>
    </location>
</feature>
<dbReference type="EMBL" id="LPJX01000055">
    <property type="protein sequence ID" value="KWF60958.1"/>
    <property type="molecule type" value="Genomic_DNA"/>
</dbReference>
<reference evidence="2 3" key="1">
    <citation type="submission" date="2015-11" db="EMBL/GenBank/DDBJ databases">
        <title>Expanding the genomic diversity of Burkholderia species for the development of highly accurate diagnostics.</title>
        <authorList>
            <person name="Sahl J."/>
            <person name="Keim P."/>
            <person name="Wagner D."/>
        </authorList>
    </citation>
    <scope>NUCLEOTIDE SEQUENCE [LARGE SCALE GENOMIC DNA]</scope>
    <source>
        <strain evidence="2 3">MSMB574WGS</strain>
    </source>
</reference>
<gene>
    <name evidence="2" type="ORF">WT57_02635</name>
</gene>
<evidence type="ECO:0000313" key="2">
    <source>
        <dbReference type="EMBL" id="KWF60958.1"/>
    </source>
</evidence>
<evidence type="ECO:0000313" key="3">
    <source>
        <dbReference type="Proteomes" id="UP000061512"/>
    </source>
</evidence>
<dbReference type="Proteomes" id="UP000061512">
    <property type="component" value="Unassembled WGS sequence"/>
</dbReference>
<dbReference type="SUPFAM" id="SSF81901">
    <property type="entry name" value="HCP-like"/>
    <property type="match status" value="1"/>
</dbReference>
<accession>A0A132EWD8</accession>
<protein>
    <recommendedName>
        <fullName evidence="1">DUF4034 domain-containing protein</fullName>
    </recommendedName>
</protein>
<sequence length="668" mass="74981">MTADTDMSSVSADLIPPAPSKWHICDVDALLRAGDYAALDTQLDAALAASLDDRTAEARYVDALPADLYPCMTAGAEGLARLRAWQAANPRSAHAWLCEAHYWHHWAYEYRGSGWAQTVTEAGWICAHACAVLTNVAALRALLLAPTMWSAPMVIFTSVASFDEPAWLTQLVQQRRWPVTELRLDVDTDDAATRAALPGMLARSGLNPDAPVACPAEFPQALPGPVAGRKLRRGKWYWMEATLHVHPRQYFTMRTFIWYMLPRWGGSHDHIRAFVDSDACAHLDAVEKDRLRHEIWRDDYSGNTLDSTTDEDDARTAMAATLARAQAALHPYHRWETLHWMAHSHFMRSEYDEAYARLQQAESHHPIDDNHAMAMGVRLALDLDPHGTWLTGAIERASNARACMAALILRGYAHRTGSFGFARDDARGDAWLEAARQHEPGSLAWNQLADAMRDEHRRPADAFAICQLGYEAGGNSCGFLLGCFYYDGMHVERDLYRAAHYFREGMEDGGNAAAYKLGYTYYAIGRESRDPAERTRMQAEAVEAARKAHEMKHSEGLECMLMFIGDLDDIPSRHRYVDEVRRHAESGNPTAMAALSSLLADNRDKSLYNYRESVRWIMGAQAIAPDDEYVLNVTRDTHEDGMLGKLQYKLYRKQIKAHEIPGTDNAMV</sequence>
<evidence type="ECO:0000259" key="1">
    <source>
        <dbReference type="Pfam" id="PF13226"/>
    </source>
</evidence>